<comment type="caution">
    <text evidence="3">The sequence shown here is derived from an EMBL/GenBank/DDBJ whole genome shotgun (WGS) entry which is preliminary data.</text>
</comment>
<feature type="region of interest" description="Disordered" evidence="2">
    <location>
        <begin position="439"/>
        <end position="474"/>
    </location>
</feature>
<feature type="compositionally biased region" description="Polar residues" evidence="2">
    <location>
        <begin position="439"/>
        <end position="448"/>
    </location>
</feature>
<proteinExistence type="predicted"/>
<feature type="region of interest" description="Disordered" evidence="2">
    <location>
        <begin position="1"/>
        <end position="53"/>
    </location>
</feature>
<feature type="region of interest" description="Disordered" evidence="2">
    <location>
        <begin position="215"/>
        <end position="254"/>
    </location>
</feature>
<feature type="compositionally biased region" description="Polar residues" evidence="2">
    <location>
        <begin position="492"/>
        <end position="502"/>
    </location>
</feature>
<dbReference type="Proteomes" id="UP001209540">
    <property type="component" value="Unassembled WGS sequence"/>
</dbReference>
<feature type="compositionally biased region" description="Low complexity" evidence="2">
    <location>
        <begin position="449"/>
        <end position="464"/>
    </location>
</feature>
<feature type="compositionally biased region" description="Polar residues" evidence="2">
    <location>
        <begin position="10"/>
        <end position="23"/>
    </location>
</feature>
<feature type="compositionally biased region" description="Polar residues" evidence="2">
    <location>
        <begin position="99"/>
        <end position="112"/>
    </location>
</feature>
<protein>
    <submittedName>
        <fullName evidence="3">Uncharacterized protein</fullName>
    </submittedName>
</protein>
<feature type="compositionally biased region" description="Pro residues" evidence="2">
    <location>
        <begin position="511"/>
        <end position="525"/>
    </location>
</feature>
<reference evidence="3" key="1">
    <citation type="journal article" date="2022" name="IScience">
        <title>Evolution of zygomycete secretomes and the origins of terrestrial fungal ecologies.</title>
        <authorList>
            <person name="Chang Y."/>
            <person name="Wang Y."/>
            <person name="Mondo S."/>
            <person name="Ahrendt S."/>
            <person name="Andreopoulos W."/>
            <person name="Barry K."/>
            <person name="Beard J."/>
            <person name="Benny G.L."/>
            <person name="Blankenship S."/>
            <person name="Bonito G."/>
            <person name="Cuomo C."/>
            <person name="Desiro A."/>
            <person name="Gervers K.A."/>
            <person name="Hundley H."/>
            <person name="Kuo A."/>
            <person name="LaButti K."/>
            <person name="Lang B.F."/>
            <person name="Lipzen A."/>
            <person name="O'Donnell K."/>
            <person name="Pangilinan J."/>
            <person name="Reynolds N."/>
            <person name="Sandor L."/>
            <person name="Smith M.E."/>
            <person name="Tsang A."/>
            <person name="Grigoriev I.V."/>
            <person name="Stajich J.E."/>
            <person name="Spatafora J.W."/>
        </authorList>
    </citation>
    <scope>NUCLEOTIDE SEQUENCE</scope>
    <source>
        <strain evidence="3">RSA 2281</strain>
    </source>
</reference>
<keyword evidence="4" id="KW-1185">Reference proteome</keyword>
<evidence type="ECO:0000313" key="3">
    <source>
        <dbReference type="EMBL" id="KAI9249750.1"/>
    </source>
</evidence>
<sequence>MSTMVEGHPSTLTTNDPPSTSHTEGVGEREEEKKLNSMGRCMPKNNSQNNGSTRLAQSISDILRLTYSIAQSDLGTTGSATDPSFSSSSSSTNQDSSTHPTGRNTTTGQQKEQQQRHPMMDHRDIETLKQTLDNATRSAESISNDIDGLQLDIESLAATIGLDPTQFSEQDFAGLDAQNVFTGGHTDMMANATRNDIIQLYQLAGGSHIRNRYDASQASKGKGVASSVATPTPPSIAGDPQQQQQGGDMGLNISSAPLMADASQAVPVGTTTTPIPTDSGIPPQPDIPLSSTLTQPQLPSAPLLPPTSTDISAAATTTAFPQVGTTPVTGVSQASIPLYQPLLNTGGSSSIAAADAAATSTSVSATTNINDAAAAAPGNNNDSGLINPQMFQAFYQGIGLPQQPSQFPSTNNPGQPQQFIPIPVPIPVAVPIQQPITPLSSTATSQQIPSNTTATNLPTSTTTVPQPPPPGIPQPFPTSTVNPLIIPFINGTPYNTQQQQDENSSTINNNNPPPLSNYPPTDPSL</sequence>
<accession>A0AAD5P9M5</accession>
<evidence type="ECO:0000313" key="4">
    <source>
        <dbReference type="Proteomes" id="UP001209540"/>
    </source>
</evidence>
<organism evidence="3 4">
    <name type="scientific">Phascolomyces articulosus</name>
    <dbReference type="NCBI Taxonomy" id="60185"/>
    <lineage>
        <taxon>Eukaryota</taxon>
        <taxon>Fungi</taxon>
        <taxon>Fungi incertae sedis</taxon>
        <taxon>Mucoromycota</taxon>
        <taxon>Mucoromycotina</taxon>
        <taxon>Mucoromycetes</taxon>
        <taxon>Mucorales</taxon>
        <taxon>Lichtheimiaceae</taxon>
        <taxon>Phascolomyces</taxon>
    </lineage>
</organism>
<feature type="compositionally biased region" description="Low complexity" evidence="2">
    <location>
        <begin position="77"/>
        <end position="98"/>
    </location>
</feature>
<feature type="region of interest" description="Disordered" evidence="2">
    <location>
        <begin position="75"/>
        <end position="120"/>
    </location>
</feature>
<evidence type="ECO:0000256" key="2">
    <source>
        <dbReference type="SAM" id="MobiDB-lite"/>
    </source>
</evidence>
<evidence type="ECO:0000256" key="1">
    <source>
        <dbReference type="SAM" id="Coils"/>
    </source>
</evidence>
<feature type="compositionally biased region" description="Basic and acidic residues" evidence="2">
    <location>
        <begin position="25"/>
        <end position="35"/>
    </location>
</feature>
<dbReference type="AlphaFoldDB" id="A0AAD5P9M5"/>
<gene>
    <name evidence="3" type="ORF">BDA99DRAFT_216710</name>
</gene>
<feature type="coiled-coil region" evidence="1">
    <location>
        <begin position="125"/>
        <end position="152"/>
    </location>
</feature>
<feature type="compositionally biased region" description="Polar residues" evidence="2">
    <location>
        <begin position="44"/>
        <end position="53"/>
    </location>
</feature>
<feature type="compositionally biased region" description="Low complexity" evidence="2">
    <location>
        <begin position="268"/>
        <end position="281"/>
    </location>
</feature>
<keyword evidence="1" id="KW-0175">Coiled coil</keyword>
<dbReference type="EMBL" id="JAIXMP010000034">
    <property type="protein sequence ID" value="KAI9249750.1"/>
    <property type="molecule type" value="Genomic_DNA"/>
</dbReference>
<name>A0AAD5P9M5_9FUNG</name>
<reference evidence="3" key="2">
    <citation type="submission" date="2023-02" db="EMBL/GenBank/DDBJ databases">
        <authorList>
            <consortium name="DOE Joint Genome Institute"/>
            <person name="Mondo S.J."/>
            <person name="Chang Y."/>
            <person name="Wang Y."/>
            <person name="Ahrendt S."/>
            <person name="Andreopoulos W."/>
            <person name="Barry K."/>
            <person name="Beard J."/>
            <person name="Benny G.L."/>
            <person name="Blankenship S."/>
            <person name="Bonito G."/>
            <person name="Cuomo C."/>
            <person name="Desiro A."/>
            <person name="Gervers K.A."/>
            <person name="Hundley H."/>
            <person name="Kuo A."/>
            <person name="LaButti K."/>
            <person name="Lang B.F."/>
            <person name="Lipzen A."/>
            <person name="O'Donnell K."/>
            <person name="Pangilinan J."/>
            <person name="Reynolds N."/>
            <person name="Sandor L."/>
            <person name="Smith M.W."/>
            <person name="Tsang A."/>
            <person name="Grigoriev I.V."/>
            <person name="Stajich J.E."/>
            <person name="Spatafora J.W."/>
        </authorList>
    </citation>
    <scope>NUCLEOTIDE SEQUENCE</scope>
    <source>
        <strain evidence="3">RSA 2281</strain>
    </source>
</reference>
<feature type="region of interest" description="Disordered" evidence="2">
    <location>
        <begin position="488"/>
        <end position="525"/>
    </location>
</feature>
<feature type="region of interest" description="Disordered" evidence="2">
    <location>
        <begin position="268"/>
        <end position="287"/>
    </location>
</feature>
<feature type="compositionally biased region" description="Pro residues" evidence="2">
    <location>
        <begin position="465"/>
        <end position="474"/>
    </location>
</feature>